<dbReference type="EMBL" id="BONE01000096">
    <property type="protein sequence ID" value="GIF77598.1"/>
    <property type="molecule type" value="Genomic_DNA"/>
</dbReference>
<protein>
    <submittedName>
        <fullName evidence="5">Uncharacterized protein</fullName>
    </submittedName>
</protein>
<evidence type="ECO:0000259" key="3">
    <source>
        <dbReference type="Pfam" id="PF20009"/>
    </source>
</evidence>
<comment type="caution">
    <text evidence="5">The sequence shown here is derived from an EMBL/GenBank/DDBJ whole genome shotgun (WGS) entry which is preliminary data.</text>
</comment>
<sequence length="522" mass="54510">MRNGQNKALPTGTATGRGVGIAMFLLVLLSLAAPPASAATNADAPAPGCYNAVYLVRDRTLVRVDQGTAEPVSRFDAPLDAVAYVPATQAFWAISGERVISFDQAGTVRSRAPLPSALRRVDLISSVTGTATAAAAGSEDHWIVRTGGEIVTYRMPALQEVSRRKLAGPGADVLLAPRIADWDLNPVDGRLYTIVAGPPAQVVAIDPRTGNSTVLATPPGLPVLGSFGAVAVDPQGTLHALHDRSGRIYRLTLADLDRAVTSTPAGGPATSSDATSCPAGWDYGDAPTPYPTRRADDGPRHPVSTDLTLGRAITADDDARRTDHDDALAQPPTVTRGGKLRITVTVRNTTRHNAMLAAWHDLDGNGRFDQADLATATVRPGTKSVTLAWPWRTTKKANKTAMLRIRLYGGPLGYDKTAPRPTGPGGSGEVEDHPIQVRAPQAGDKTDVRNLAGPAGGDLPAVPDPGAPPQPVAVAHDRRNHAITGGTPREKDGLPLTWSVFVGLLVPAASVAARAAAKRGSQ</sequence>
<name>A0ABQ4D239_9ACTN</name>
<keyword evidence="2" id="KW-0732">Signal</keyword>
<reference evidence="5 6" key="1">
    <citation type="submission" date="2021-01" db="EMBL/GenBank/DDBJ databases">
        <title>Whole genome shotgun sequence of Asanoa siamensis NBRC 107932.</title>
        <authorList>
            <person name="Komaki H."/>
            <person name="Tamura T."/>
        </authorList>
    </citation>
    <scope>NUCLEOTIDE SEQUENCE [LARGE SCALE GENOMIC DNA]</scope>
    <source>
        <strain evidence="5 6">NBRC 107932</strain>
    </source>
</reference>
<accession>A0ABQ4D239</accession>
<dbReference type="InterPro" id="IPR054215">
    <property type="entry name" value="DUF6923"/>
</dbReference>
<feature type="compositionally biased region" description="Pro residues" evidence="1">
    <location>
        <begin position="462"/>
        <end position="471"/>
    </location>
</feature>
<dbReference type="RefSeq" id="WP_203718455.1">
    <property type="nucleotide sequence ID" value="NZ_BONE01000096.1"/>
</dbReference>
<feature type="chain" id="PRO_5046850025" evidence="2">
    <location>
        <begin position="39"/>
        <end position="522"/>
    </location>
</feature>
<feature type="region of interest" description="Disordered" evidence="1">
    <location>
        <begin position="262"/>
        <end position="305"/>
    </location>
</feature>
<keyword evidence="6" id="KW-1185">Reference proteome</keyword>
<proteinExistence type="predicted"/>
<dbReference type="Proteomes" id="UP000604117">
    <property type="component" value="Unassembled WGS sequence"/>
</dbReference>
<organism evidence="5 6">
    <name type="scientific">Asanoa siamensis</name>
    <dbReference type="NCBI Taxonomy" id="926357"/>
    <lineage>
        <taxon>Bacteria</taxon>
        <taxon>Bacillati</taxon>
        <taxon>Actinomycetota</taxon>
        <taxon>Actinomycetes</taxon>
        <taxon>Micromonosporales</taxon>
        <taxon>Micromonosporaceae</taxon>
        <taxon>Asanoa</taxon>
    </lineage>
</organism>
<dbReference type="SUPFAM" id="SSF63825">
    <property type="entry name" value="YWTD domain"/>
    <property type="match status" value="1"/>
</dbReference>
<feature type="domain" description="DUF6923" evidence="4">
    <location>
        <begin position="80"/>
        <end position="278"/>
    </location>
</feature>
<gene>
    <name evidence="5" type="ORF">Asi02nite_71160</name>
</gene>
<feature type="compositionally biased region" description="Low complexity" evidence="1">
    <location>
        <begin position="451"/>
        <end position="461"/>
    </location>
</feature>
<dbReference type="Pfam" id="PF21959">
    <property type="entry name" value="DUF6923"/>
    <property type="match status" value="1"/>
</dbReference>
<feature type="signal peptide" evidence="2">
    <location>
        <begin position="1"/>
        <end position="38"/>
    </location>
</feature>
<feature type="region of interest" description="Disordered" evidence="1">
    <location>
        <begin position="414"/>
        <end position="473"/>
    </location>
</feature>
<evidence type="ECO:0000259" key="4">
    <source>
        <dbReference type="Pfam" id="PF21959"/>
    </source>
</evidence>
<evidence type="ECO:0000256" key="2">
    <source>
        <dbReference type="SAM" id="SignalP"/>
    </source>
</evidence>
<evidence type="ECO:0000256" key="1">
    <source>
        <dbReference type="SAM" id="MobiDB-lite"/>
    </source>
</evidence>
<dbReference type="Pfam" id="PF20009">
    <property type="entry name" value="GEVED"/>
    <property type="match status" value="1"/>
</dbReference>
<evidence type="ECO:0000313" key="5">
    <source>
        <dbReference type="EMBL" id="GIF77598.1"/>
    </source>
</evidence>
<feature type="compositionally biased region" description="Polar residues" evidence="1">
    <location>
        <begin position="262"/>
        <end position="275"/>
    </location>
</feature>
<feature type="domain" description="GEVED" evidence="3">
    <location>
        <begin position="356"/>
        <end position="435"/>
    </location>
</feature>
<dbReference type="InterPro" id="IPR045474">
    <property type="entry name" value="GEVED"/>
</dbReference>
<evidence type="ECO:0000313" key="6">
    <source>
        <dbReference type="Proteomes" id="UP000604117"/>
    </source>
</evidence>